<evidence type="ECO:0000313" key="5">
    <source>
        <dbReference type="Proteomes" id="UP001239909"/>
    </source>
</evidence>
<evidence type="ECO:0000256" key="1">
    <source>
        <dbReference type="ARBA" id="ARBA00022630"/>
    </source>
</evidence>
<evidence type="ECO:0000256" key="3">
    <source>
        <dbReference type="ARBA" id="ARBA00023002"/>
    </source>
</evidence>
<protein>
    <submittedName>
        <fullName evidence="4">Nitronate monooxygenase family protein</fullName>
    </submittedName>
</protein>
<keyword evidence="5" id="KW-1185">Reference proteome</keyword>
<dbReference type="InterPro" id="IPR013785">
    <property type="entry name" value="Aldolase_TIM"/>
</dbReference>
<keyword evidence="2" id="KW-0288">FMN</keyword>
<comment type="caution">
    <text evidence="4">The sequence shown here is derived from an EMBL/GenBank/DDBJ whole genome shotgun (WGS) entry which is preliminary data.</text>
</comment>
<proteinExistence type="predicted"/>
<dbReference type="InterPro" id="IPR004136">
    <property type="entry name" value="NMO"/>
</dbReference>
<name>A0ABQ6LM50_9RHOB</name>
<dbReference type="Proteomes" id="UP001239909">
    <property type="component" value="Unassembled WGS sequence"/>
</dbReference>
<evidence type="ECO:0000313" key="4">
    <source>
        <dbReference type="EMBL" id="GMG84027.1"/>
    </source>
</evidence>
<organism evidence="4 5">
    <name type="scientific">Paralimibaculum aggregatum</name>
    <dbReference type="NCBI Taxonomy" id="3036245"/>
    <lineage>
        <taxon>Bacteria</taxon>
        <taxon>Pseudomonadati</taxon>
        <taxon>Pseudomonadota</taxon>
        <taxon>Alphaproteobacteria</taxon>
        <taxon>Rhodobacterales</taxon>
        <taxon>Paracoccaceae</taxon>
        <taxon>Paralimibaculum</taxon>
    </lineage>
</organism>
<evidence type="ECO:0000256" key="2">
    <source>
        <dbReference type="ARBA" id="ARBA00022643"/>
    </source>
</evidence>
<sequence length="360" mass="37761">MPPAPPLDDPLPDPRDPAGGRLRTPVCDLLGCRWPVLLAGMGGVSHWELAAAVARAGGYPTLGMVREDPALIAQEVLALRRATDRPFAVNLIPAATDPALLEAQLDRCIELGVPAFSFFWDVRPEAIRRAKDAGCLVLHQVGTLEAAREAEHAGADLLIAQGIEAGGHVHGRMGALALAAGMIAQSALPVVVAGGIADGRGLAAALAMGAAGVQCGTAFLATEESFAHPYHKARVVEATAADTLLTDVFVLNWPKGAAVRVLANSITEKLDGRLMGHDPAELPREAIAWDGELPRLRYSTDSPLRTTRGDLEAMALFAGQGVGALRDIPPAGTRLARIVAEADALLAGAAERRHEREPVR</sequence>
<dbReference type="RefSeq" id="WP_285672949.1">
    <property type="nucleotide sequence ID" value="NZ_BSYI01000028.1"/>
</dbReference>
<dbReference type="GO" id="GO:0004497">
    <property type="term" value="F:monooxygenase activity"/>
    <property type="evidence" value="ECO:0007669"/>
    <property type="project" value="UniProtKB-KW"/>
</dbReference>
<accession>A0ABQ6LM50</accession>
<keyword evidence="4" id="KW-0503">Monooxygenase</keyword>
<keyword evidence="3" id="KW-0560">Oxidoreductase</keyword>
<dbReference type="Gene3D" id="3.20.20.70">
    <property type="entry name" value="Aldolase class I"/>
    <property type="match status" value="1"/>
</dbReference>
<dbReference type="PANTHER" id="PTHR32332">
    <property type="entry name" value="2-NITROPROPANE DIOXYGENASE"/>
    <property type="match status" value="1"/>
</dbReference>
<dbReference type="SUPFAM" id="SSF51412">
    <property type="entry name" value="Inosine monophosphate dehydrogenase (IMPDH)"/>
    <property type="match status" value="1"/>
</dbReference>
<reference evidence="4 5" key="1">
    <citation type="submission" date="2023-04" db="EMBL/GenBank/DDBJ databases">
        <title>Marinoamorphus aggregata gen. nov., sp. Nov., isolate from tissue of brittle star Ophioplocus japonicus.</title>
        <authorList>
            <person name="Kawano K."/>
            <person name="Sawayama S."/>
            <person name="Nakagawa S."/>
        </authorList>
    </citation>
    <scope>NUCLEOTIDE SEQUENCE [LARGE SCALE GENOMIC DNA]</scope>
    <source>
        <strain evidence="4 5">NKW23</strain>
    </source>
</reference>
<gene>
    <name evidence="4" type="ORF">LNKW23_32410</name>
</gene>
<dbReference type="Pfam" id="PF03060">
    <property type="entry name" value="NMO"/>
    <property type="match status" value="1"/>
</dbReference>
<keyword evidence="1" id="KW-0285">Flavoprotein</keyword>
<dbReference type="PANTHER" id="PTHR32332:SF20">
    <property type="entry name" value="2-NITROPROPANE DIOXYGENASE-LIKE PROTEIN"/>
    <property type="match status" value="1"/>
</dbReference>
<dbReference type="CDD" id="cd04730">
    <property type="entry name" value="NPD_like"/>
    <property type="match status" value="1"/>
</dbReference>
<dbReference type="EMBL" id="BSYI01000028">
    <property type="protein sequence ID" value="GMG84027.1"/>
    <property type="molecule type" value="Genomic_DNA"/>
</dbReference>